<evidence type="ECO:0008006" key="2">
    <source>
        <dbReference type="Google" id="ProtNLM"/>
    </source>
</evidence>
<reference evidence="1" key="1">
    <citation type="submission" date="2014-11" db="EMBL/GenBank/DDBJ databases">
        <authorList>
            <person name="Amaro Gonzalez C."/>
        </authorList>
    </citation>
    <scope>NUCLEOTIDE SEQUENCE</scope>
</reference>
<accession>A0A0E9XYQ2</accession>
<organism evidence="1">
    <name type="scientific">Anguilla anguilla</name>
    <name type="common">European freshwater eel</name>
    <name type="synonym">Muraena anguilla</name>
    <dbReference type="NCBI Taxonomy" id="7936"/>
    <lineage>
        <taxon>Eukaryota</taxon>
        <taxon>Metazoa</taxon>
        <taxon>Chordata</taxon>
        <taxon>Craniata</taxon>
        <taxon>Vertebrata</taxon>
        <taxon>Euteleostomi</taxon>
        <taxon>Actinopterygii</taxon>
        <taxon>Neopterygii</taxon>
        <taxon>Teleostei</taxon>
        <taxon>Anguilliformes</taxon>
        <taxon>Anguillidae</taxon>
        <taxon>Anguilla</taxon>
    </lineage>
</organism>
<dbReference type="EMBL" id="GBXM01000720">
    <property type="protein sequence ID" value="JAI07858.1"/>
    <property type="molecule type" value="Transcribed_RNA"/>
</dbReference>
<protein>
    <recommendedName>
        <fullName evidence="2">Cytochrome b</fullName>
    </recommendedName>
</protein>
<dbReference type="AlphaFoldDB" id="A0A0E9XYQ2"/>
<sequence length="29" mass="3115">MANLRKTHPLLKIANDALVDLPTPSNISA</sequence>
<proteinExistence type="predicted"/>
<dbReference type="EMBL" id="GBXM01034675">
    <property type="protein sequence ID" value="JAH73902.1"/>
    <property type="molecule type" value="Transcribed_RNA"/>
</dbReference>
<name>A0A0E9XYQ2_ANGAN</name>
<reference evidence="1" key="2">
    <citation type="journal article" date="2015" name="Fish Shellfish Immunol.">
        <title>Early steps in the European eel (Anguilla anguilla)-Vibrio vulnificus interaction in the gills: Role of the RtxA13 toxin.</title>
        <authorList>
            <person name="Callol A."/>
            <person name="Pajuelo D."/>
            <person name="Ebbesson L."/>
            <person name="Teles M."/>
            <person name="MacKenzie S."/>
            <person name="Amaro C."/>
        </authorList>
    </citation>
    <scope>NUCLEOTIDE SEQUENCE</scope>
</reference>
<evidence type="ECO:0000313" key="1">
    <source>
        <dbReference type="EMBL" id="JAI07858.1"/>
    </source>
</evidence>